<proteinExistence type="predicted"/>
<reference evidence="1" key="1">
    <citation type="submission" date="2022-01" db="EMBL/GenBank/DDBJ databases">
        <title>Genome Sequence Resource for Two Populations of Ditylenchus destructor, the Migratory Endoparasitic Phytonematode.</title>
        <authorList>
            <person name="Zhang H."/>
            <person name="Lin R."/>
            <person name="Xie B."/>
        </authorList>
    </citation>
    <scope>NUCLEOTIDE SEQUENCE</scope>
    <source>
        <strain evidence="1">BazhouSP</strain>
    </source>
</reference>
<evidence type="ECO:0000313" key="2">
    <source>
        <dbReference type="Proteomes" id="UP001201812"/>
    </source>
</evidence>
<dbReference type="AlphaFoldDB" id="A0AAD4NCG8"/>
<name>A0AAD4NCG8_9BILA</name>
<dbReference type="EMBL" id="JAKKPZ010000006">
    <property type="protein sequence ID" value="KAI1719941.1"/>
    <property type="molecule type" value="Genomic_DNA"/>
</dbReference>
<dbReference type="Proteomes" id="UP001201812">
    <property type="component" value="Unassembled WGS sequence"/>
</dbReference>
<sequence>MWTDGPLVVKKVGRVTVVDTAEREAATSNGRFVLPCAHSEDVGKEESPKQIDRFSHTVLLLGADHCSRTNHF</sequence>
<organism evidence="1 2">
    <name type="scientific">Ditylenchus destructor</name>
    <dbReference type="NCBI Taxonomy" id="166010"/>
    <lineage>
        <taxon>Eukaryota</taxon>
        <taxon>Metazoa</taxon>
        <taxon>Ecdysozoa</taxon>
        <taxon>Nematoda</taxon>
        <taxon>Chromadorea</taxon>
        <taxon>Rhabditida</taxon>
        <taxon>Tylenchina</taxon>
        <taxon>Tylenchomorpha</taxon>
        <taxon>Sphaerularioidea</taxon>
        <taxon>Anguinidae</taxon>
        <taxon>Anguininae</taxon>
        <taxon>Ditylenchus</taxon>
    </lineage>
</organism>
<gene>
    <name evidence="1" type="ORF">DdX_05303</name>
</gene>
<comment type="caution">
    <text evidence="1">The sequence shown here is derived from an EMBL/GenBank/DDBJ whole genome shotgun (WGS) entry which is preliminary data.</text>
</comment>
<protein>
    <submittedName>
        <fullName evidence="1">Uncharacterized protein</fullName>
    </submittedName>
</protein>
<keyword evidence="2" id="KW-1185">Reference proteome</keyword>
<accession>A0AAD4NCG8</accession>
<evidence type="ECO:0000313" key="1">
    <source>
        <dbReference type="EMBL" id="KAI1719941.1"/>
    </source>
</evidence>